<dbReference type="PANTHER" id="PTHR42085:SF2">
    <property type="entry name" value="F-BOX DOMAIN-CONTAINING PROTEIN"/>
    <property type="match status" value="1"/>
</dbReference>
<dbReference type="AlphaFoldDB" id="A0A6A5QQY0"/>
<dbReference type="InterPro" id="IPR038883">
    <property type="entry name" value="AN11006-like"/>
</dbReference>
<evidence type="ECO:0008006" key="3">
    <source>
        <dbReference type="Google" id="ProtNLM"/>
    </source>
</evidence>
<protein>
    <recommendedName>
        <fullName evidence="3">F-box domain-containing protein</fullName>
    </recommendedName>
</protein>
<accession>A0A6A5QQY0</accession>
<dbReference type="Proteomes" id="UP000800096">
    <property type="component" value="Unassembled WGS sequence"/>
</dbReference>
<dbReference type="OrthoDB" id="3786918at2759"/>
<evidence type="ECO:0000313" key="1">
    <source>
        <dbReference type="EMBL" id="KAF1917220.1"/>
    </source>
</evidence>
<dbReference type="EMBL" id="ML979134">
    <property type="protein sequence ID" value="KAF1917220.1"/>
    <property type="molecule type" value="Genomic_DNA"/>
</dbReference>
<organism evidence="1 2">
    <name type="scientific">Ampelomyces quisqualis</name>
    <name type="common">Powdery mildew agent</name>
    <dbReference type="NCBI Taxonomy" id="50730"/>
    <lineage>
        <taxon>Eukaryota</taxon>
        <taxon>Fungi</taxon>
        <taxon>Dikarya</taxon>
        <taxon>Ascomycota</taxon>
        <taxon>Pezizomycotina</taxon>
        <taxon>Dothideomycetes</taxon>
        <taxon>Pleosporomycetidae</taxon>
        <taxon>Pleosporales</taxon>
        <taxon>Pleosporineae</taxon>
        <taxon>Phaeosphaeriaceae</taxon>
        <taxon>Ampelomyces</taxon>
    </lineage>
</organism>
<evidence type="ECO:0000313" key="2">
    <source>
        <dbReference type="Proteomes" id="UP000800096"/>
    </source>
</evidence>
<keyword evidence="2" id="KW-1185">Reference proteome</keyword>
<sequence>MTDVPKLTFLRLPTELRLQIAAYVFQQDESTGIIKISDRRRRLDRDYSAASHLSTLLVCRQFKHDFRDLAYRLTTFVFTIHNMHAIRQEPNTKLRNLRKLVIGGAWPQVDAWAMYLFDTGCLDLEQLCLVGSLPQDFGPVIGLLRRIQKVKSLRIFPTYGNHFIVYGGLVGALYKDDHFHRYDTNGAPEISDIWWEPHFNAKDSSFDFLPCNPEPEMAEQDYLLMMKPKIDEIIEWMEKGENLLNHA</sequence>
<reference evidence="1" key="1">
    <citation type="journal article" date="2020" name="Stud. Mycol.">
        <title>101 Dothideomycetes genomes: a test case for predicting lifestyles and emergence of pathogens.</title>
        <authorList>
            <person name="Haridas S."/>
            <person name="Albert R."/>
            <person name="Binder M."/>
            <person name="Bloem J."/>
            <person name="Labutti K."/>
            <person name="Salamov A."/>
            <person name="Andreopoulos B."/>
            <person name="Baker S."/>
            <person name="Barry K."/>
            <person name="Bills G."/>
            <person name="Bluhm B."/>
            <person name="Cannon C."/>
            <person name="Castanera R."/>
            <person name="Culley D."/>
            <person name="Daum C."/>
            <person name="Ezra D."/>
            <person name="Gonzalez J."/>
            <person name="Henrissat B."/>
            <person name="Kuo A."/>
            <person name="Liang C."/>
            <person name="Lipzen A."/>
            <person name="Lutzoni F."/>
            <person name="Magnuson J."/>
            <person name="Mondo S."/>
            <person name="Nolan M."/>
            <person name="Ohm R."/>
            <person name="Pangilinan J."/>
            <person name="Park H.-J."/>
            <person name="Ramirez L."/>
            <person name="Alfaro M."/>
            <person name="Sun H."/>
            <person name="Tritt A."/>
            <person name="Yoshinaga Y."/>
            <person name="Zwiers L.-H."/>
            <person name="Turgeon B."/>
            <person name="Goodwin S."/>
            <person name="Spatafora J."/>
            <person name="Crous P."/>
            <person name="Grigoriev I."/>
        </authorList>
    </citation>
    <scope>NUCLEOTIDE SEQUENCE</scope>
    <source>
        <strain evidence="1">HMLAC05119</strain>
    </source>
</reference>
<proteinExistence type="predicted"/>
<name>A0A6A5QQY0_AMPQU</name>
<gene>
    <name evidence="1" type="ORF">BDU57DRAFT_158200</name>
</gene>
<dbReference type="PANTHER" id="PTHR42085">
    <property type="entry name" value="F-BOX DOMAIN-CONTAINING PROTEIN"/>
    <property type="match status" value="1"/>
</dbReference>